<dbReference type="GO" id="GO:0005886">
    <property type="term" value="C:plasma membrane"/>
    <property type="evidence" value="ECO:0007669"/>
    <property type="project" value="UniProtKB-SubCell"/>
</dbReference>
<feature type="domain" description="ABC transmembrane type-1" evidence="11">
    <location>
        <begin position="82"/>
        <end position="309"/>
    </location>
</feature>
<evidence type="ECO:0000256" key="1">
    <source>
        <dbReference type="ARBA" id="ARBA00004651"/>
    </source>
</evidence>
<keyword evidence="5 10" id="KW-0592">Phosphate transport</keyword>
<dbReference type="AlphaFoldDB" id="A0A7Y0EQM6"/>
<dbReference type="InterPro" id="IPR011864">
    <property type="entry name" value="Phosphate_PstC"/>
</dbReference>
<comment type="caution">
    <text evidence="12">The sequence shown here is derived from an EMBL/GenBank/DDBJ whole genome shotgun (WGS) entry which is preliminary data.</text>
</comment>
<dbReference type="NCBIfam" id="TIGR02138">
    <property type="entry name" value="phosphate_pstC"/>
    <property type="match status" value="1"/>
</dbReference>
<gene>
    <name evidence="12" type="ORF">G1C95_1741</name>
</gene>
<evidence type="ECO:0000313" key="12">
    <source>
        <dbReference type="EMBL" id="NMM94554.1"/>
    </source>
</evidence>
<dbReference type="EMBL" id="JAAIII010000005">
    <property type="protein sequence ID" value="NMM94554.1"/>
    <property type="molecule type" value="Genomic_DNA"/>
</dbReference>
<organism evidence="12 13">
    <name type="scientific">Bifidobacterium oedipodis</name>
    <dbReference type="NCBI Taxonomy" id="2675322"/>
    <lineage>
        <taxon>Bacteria</taxon>
        <taxon>Bacillati</taxon>
        <taxon>Actinomycetota</taxon>
        <taxon>Actinomycetes</taxon>
        <taxon>Bifidobacteriales</taxon>
        <taxon>Bifidobacteriaceae</taxon>
        <taxon>Bifidobacterium</taxon>
    </lineage>
</organism>
<accession>A0A7Y0EQM6</accession>
<evidence type="ECO:0000256" key="4">
    <source>
        <dbReference type="ARBA" id="ARBA00022475"/>
    </source>
</evidence>
<keyword evidence="7 9" id="KW-1133">Transmembrane helix</keyword>
<dbReference type="Proteomes" id="UP000532194">
    <property type="component" value="Unassembled WGS sequence"/>
</dbReference>
<evidence type="ECO:0000256" key="2">
    <source>
        <dbReference type="ARBA" id="ARBA00007069"/>
    </source>
</evidence>
<protein>
    <recommendedName>
        <fullName evidence="10">Phosphate transport system permease protein</fullName>
    </recommendedName>
</protein>
<comment type="similarity">
    <text evidence="2 10">Belongs to the binding-protein-dependent transport system permease family. CysTW subfamily.</text>
</comment>
<feature type="transmembrane region" description="Helical" evidence="9">
    <location>
        <begin position="81"/>
        <end position="107"/>
    </location>
</feature>
<dbReference type="InterPro" id="IPR000515">
    <property type="entry name" value="MetI-like"/>
</dbReference>
<proteinExistence type="inferred from homology"/>
<dbReference type="InterPro" id="IPR035906">
    <property type="entry name" value="MetI-like_sf"/>
</dbReference>
<name>A0A7Y0EQM6_9BIFI</name>
<evidence type="ECO:0000256" key="6">
    <source>
        <dbReference type="ARBA" id="ARBA00022692"/>
    </source>
</evidence>
<dbReference type="PANTHER" id="PTHR30425:SF1">
    <property type="entry name" value="PHOSPHATE TRANSPORT SYSTEM PERMEASE PROTEIN PSTC"/>
    <property type="match status" value="1"/>
</dbReference>
<evidence type="ECO:0000256" key="5">
    <source>
        <dbReference type="ARBA" id="ARBA00022592"/>
    </source>
</evidence>
<keyword evidence="6 9" id="KW-0812">Transmembrane</keyword>
<feature type="transmembrane region" description="Helical" evidence="9">
    <location>
        <begin position="119"/>
        <end position="150"/>
    </location>
</feature>
<evidence type="ECO:0000256" key="10">
    <source>
        <dbReference type="RuleBase" id="RU363054"/>
    </source>
</evidence>
<feature type="transmembrane region" description="Helical" evidence="9">
    <location>
        <begin position="288"/>
        <end position="309"/>
    </location>
</feature>
<evidence type="ECO:0000256" key="7">
    <source>
        <dbReference type="ARBA" id="ARBA00022989"/>
    </source>
</evidence>
<feature type="transmembrane region" description="Helical" evidence="9">
    <location>
        <begin position="170"/>
        <end position="189"/>
    </location>
</feature>
<dbReference type="PROSITE" id="PS50928">
    <property type="entry name" value="ABC_TM1"/>
    <property type="match status" value="1"/>
</dbReference>
<dbReference type="SUPFAM" id="SSF161098">
    <property type="entry name" value="MetI-like"/>
    <property type="match status" value="1"/>
</dbReference>
<sequence length="318" mass="33821">MSSQDDKTIDQPVSGKTADKVFKGVAYACGILILVVLAAVFLFLFFRAWPLIGGDQAANSETVSSFTGGKASSFWGYVGPLLFGTVLVSLLALLISFFVSIGIALFISHYAPKKLATALSYVVDLLAAIPSVIYGLWGGLVLVPAIYPFWNWVATYLGWIPLFQGPAANPSRTVATVAVVLAVMVLPIITSMSRDIFLQTPRLHEEAALALGATKWEMVKLAVLPFGKSGIVSASMLALGRALGETMAVLMILSPGLNYSIKLLQASQNQTIAANIAAQYPEANDLGVSTLIGTGLILFLITFVVNYIARKITEKASA</sequence>
<keyword evidence="4 10" id="KW-1003">Cell membrane</keyword>
<dbReference type="Pfam" id="PF00528">
    <property type="entry name" value="BPD_transp_1"/>
    <property type="match status" value="1"/>
</dbReference>
<evidence type="ECO:0000256" key="9">
    <source>
        <dbReference type="RuleBase" id="RU363032"/>
    </source>
</evidence>
<evidence type="ECO:0000256" key="8">
    <source>
        <dbReference type="ARBA" id="ARBA00023136"/>
    </source>
</evidence>
<keyword evidence="13" id="KW-1185">Reference proteome</keyword>
<evidence type="ECO:0000259" key="11">
    <source>
        <dbReference type="PROSITE" id="PS50928"/>
    </source>
</evidence>
<dbReference type="GO" id="GO:0005315">
    <property type="term" value="F:phosphate transmembrane transporter activity"/>
    <property type="evidence" value="ECO:0007669"/>
    <property type="project" value="InterPro"/>
</dbReference>
<comment type="function">
    <text evidence="10">Part of the binding-protein-dependent transport system for phosphate; probably responsible for the translocation of the substrate across the membrane.</text>
</comment>
<comment type="caution">
    <text evidence="10">Lacks conserved residue(s) required for the propagation of feature annotation.</text>
</comment>
<dbReference type="PANTHER" id="PTHR30425">
    <property type="entry name" value="PHOSPHATE TRANSPORT SYSTEM PERMEASE PROTEIN PST"/>
    <property type="match status" value="1"/>
</dbReference>
<keyword evidence="8 9" id="KW-0472">Membrane</keyword>
<dbReference type="CDD" id="cd06261">
    <property type="entry name" value="TM_PBP2"/>
    <property type="match status" value="1"/>
</dbReference>
<dbReference type="InterPro" id="IPR051124">
    <property type="entry name" value="Phosphate_Transport_Permease"/>
</dbReference>
<reference evidence="12 13" key="1">
    <citation type="submission" date="2020-02" db="EMBL/GenBank/DDBJ databases">
        <title>Characterization of phylogenetic diversity of novel bifidobacterial species isolated in Czech ZOOs.</title>
        <authorList>
            <person name="Lugli G.A."/>
            <person name="Vera N.B."/>
            <person name="Ventura M."/>
        </authorList>
    </citation>
    <scope>NUCLEOTIDE SEQUENCE [LARGE SCALE GENOMIC DNA]</scope>
    <source>
        <strain evidence="12 13">DSM 109957</strain>
    </source>
</reference>
<feature type="transmembrane region" description="Helical" evidence="9">
    <location>
        <begin position="25"/>
        <end position="46"/>
    </location>
</feature>
<comment type="subcellular location">
    <subcellularLocation>
        <location evidence="1 9">Cell membrane</location>
        <topology evidence="1 9">Multi-pass membrane protein</topology>
    </subcellularLocation>
</comment>
<keyword evidence="3 9" id="KW-0813">Transport</keyword>
<dbReference type="RefSeq" id="WP_169172582.1">
    <property type="nucleotide sequence ID" value="NZ_JAAIII010000005.1"/>
</dbReference>
<dbReference type="Gene3D" id="1.10.3720.10">
    <property type="entry name" value="MetI-like"/>
    <property type="match status" value="1"/>
</dbReference>
<dbReference type="GO" id="GO:0006817">
    <property type="term" value="P:phosphate ion transport"/>
    <property type="evidence" value="ECO:0007669"/>
    <property type="project" value="UniProtKB-KW"/>
</dbReference>
<evidence type="ECO:0000313" key="13">
    <source>
        <dbReference type="Proteomes" id="UP000532194"/>
    </source>
</evidence>
<evidence type="ECO:0000256" key="3">
    <source>
        <dbReference type="ARBA" id="ARBA00022448"/>
    </source>
</evidence>